<gene>
    <name evidence="2" type="ORF">H8702_08470</name>
</gene>
<evidence type="ECO:0000313" key="3">
    <source>
        <dbReference type="Proteomes" id="UP000632659"/>
    </source>
</evidence>
<evidence type="ECO:0000256" key="1">
    <source>
        <dbReference type="SAM" id="Phobius"/>
    </source>
</evidence>
<keyword evidence="3" id="KW-1185">Reference proteome</keyword>
<feature type="transmembrane region" description="Helical" evidence="1">
    <location>
        <begin position="60"/>
        <end position="77"/>
    </location>
</feature>
<accession>A0A8J6PF54</accession>
<dbReference type="EMBL" id="JACRTL010000004">
    <property type="protein sequence ID" value="MBC8611146.1"/>
    <property type="molecule type" value="Genomic_DNA"/>
</dbReference>
<feature type="transmembrane region" description="Helical" evidence="1">
    <location>
        <begin position="84"/>
        <end position="105"/>
    </location>
</feature>
<proteinExistence type="predicted"/>
<keyword evidence="1" id="KW-0812">Transmembrane</keyword>
<dbReference type="InterPro" id="IPR007163">
    <property type="entry name" value="VCA0040-like"/>
</dbReference>
<feature type="transmembrane region" description="Helical" evidence="1">
    <location>
        <begin position="149"/>
        <end position="180"/>
    </location>
</feature>
<sequence length="277" mass="30376">MQRNRKKIIKMLIYFLQGALIGTGAILPGISGGVLCVAFGVYEPMMEFLVHPFRSFRKQYTLFLPILLGGLVGFVLLARVVESLFTASATVAIALFTGLICGTVPEMMRKSSASAPKKGWSCFVLTLVLSFIFFSILESGIESNIEANFFWYLFCGLIWGLSMVIPGLSSSSLLLFMGLYQPMTEGIGRLDLQVLVPLAIGFIVTILVASRVVNKLLKEHGTFMSRIILGFVLSSVLMIAPTSFAGTEQLLLSMACFAAGFLTARQMDLVKIKQRQE</sequence>
<feature type="transmembrane region" description="Helical" evidence="1">
    <location>
        <begin position="225"/>
        <end position="244"/>
    </location>
</feature>
<dbReference type="PANTHER" id="PTHR37308:SF1">
    <property type="entry name" value="POLYPRENYL-PHOSPHATE TRANSPORTER"/>
    <property type="match status" value="1"/>
</dbReference>
<dbReference type="RefSeq" id="WP_154825636.1">
    <property type="nucleotide sequence ID" value="NZ_JACRTL010000004.1"/>
</dbReference>
<protein>
    <submittedName>
        <fullName evidence="2">DUF368 domain-containing protein</fullName>
    </submittedName>
</protein>
<keyword evidence="1" id="KW-0472">Membrane</keyword>
<feature type="transmembrane region" description="Helical" evidence="1">
    <location>
        <begin position="12"/>
        <end position="40"/>
    </location>
</feature>
<dbReference type="Pfam" id="PF04018">
    <property type="entry name" value="VCA0040-like"/>
    <property type="match status" value="1"/>
</dbReference>
<dbReference type="PANTHER" id="PTHR37308">
    <property type="entry name" value="INTEGRAL MEMBRANE PROTEIN"/>
    <property type="match status" value="1"/>
</dbReference>
<name>A0A8J6PF54_9FIRM</name>
<keyword evidence="1" id="KW-1133">Transmembrane helix</keyword>
<organism evidence="2 3">
    <name type="scientific">Massiliimalia timonensis</name>
    <dbReference type="NCBI Taxonomy" id="1987501"/>
    <lineage>
        <taxon>Bacteria</taxon>
        <taxon>Bacillati</taxon>
        <taxon>Bacillota</taxon>
        <taxon>Clostridia</taxon>
        <taxon>Eubacteriales</taxon>
        <taxon>Oscillospiraceae</taxon>
        <taxon>Massiliimalia</taxon>
    </lineage>
</organism>
<evidence type="ECO:0000313" key="2">
    <source>
        <dbReference type="EMBL" id="MBC8611146.1"/>
    </source>
</evidence>
<feature type="transmembrane region" description="Helical" evidence="1">
    <location>
        <begin position="192"/>
        <end position="213"/>
    </location>
</feature>
<dbReference type="AlphaFoldDB" id="A0A8J6PF54"/>
<feature type="transmembrane region" description="Helical" evidence="1">
    <location>
        <begin position="117"/>
        <end position="137"/>
    </location>
</feature>
<dbReference type="Proteomes" id="UP000632659">
    <property type="component" value="Unassembled WGS sequence"/>
</dbReference>
<comment type="caution">
    <text evidence="2">The sequence shown here is derived from an EMBL/GenBank/DDBJ whole genome shotgun (WGS) entry which is preliminary data.</text>
</comment>
<reference evidence="2" key="1">
    <citation type="submission" date="2020-08" db="EMBL/GenBank/DDBJ databases">
        <title>Genome public.</title>
        <authorList>
            <person name="Liu C."/>
            <person name="Sun Q."/>
        </authorList>
    </citation>
    <scope>NUCLEOTIDE SEQUENCE</scope>
    <source>
        <strain evidence="2">NSJ-15</strain>
    </source>
</reference>